<dbReference type="AlphaFoldDB" id="A0A328BIC8"/>
<dbReference type="Proteomes" id="UP000248553">
    <property type="component" value="Unassembled WGS sequence"/>
</dbReference>
<protein>
    <recommendedName>
        <fullName evidence="11">TonB C-terminal domain-containing protein</fullName>
    </recommendedName>
</protein>
<comment type="subcellular location">
    <subcellularLocation>
        <location evidence="1">Cell inner membrane</location>
        <topology evidence="1">Single-pass membrane protein</topology>
        <orientation evidence="1">Periplasmic side</orientation>
    </subcellularLocation>
</comment>
<accession>A0A328BIC8</accession>
<comment type="caution">
    <text evidence="12">The sequence shown here is derived from an EMBL/GenBank/DDBJ whole genome shotgun (WGS) entry which is preliminary data.</text>
</comment>
<dbReference type="GO" id="GO:0055085">
    <property type="term" value="P:transmembrane transport"/>
    <property type="evidence" value="ECO:0007669"/>
    <property type="project" value="InterPro"/>
</dbReference>
<evidence type="ECO:0000256" key="7">
    <source>
        <dbReference type="ARBA" id="ARBA00022927"/>
    </source>
</evidence>
<dbReference type="OrthoDB" id="9812355at2"/>
<keyword evidence="8" id="KW-1133">Transmembrane helix</keyword>
<evidence type="ECO:0000313" key="13">
    <source>
        <dbReference type="Proteomes" id="UP000248553"/>
    </source>
</evidence>
<dbReference type="InterPro" id="IPR003538">
    <property type="entry name" value="TonB"/>
</dbReference>
<evidence type="ECO:0000256" key="3">
    <source>
        <dbReference type="ARBA" id="ARBA00022448"/>
    </source>
</evidence>
<evidence type="ECO:0000256" key="8">
    <source>
        <dbReference type="ARBA" id="ARBA00022989"/>
    </source>
</evidence>
<dbReference type="SUPFAM" id="SSF82185">
    <property type="entry name" value="Histone H3 K4-specific methyltransferase SET7/9 N-terminal domain"/>
    <property type="match status" value="1"/>
</dbReference>
<dbReference type="EMBL" id="QHKM01000003">
    <property type="protein sequence ID" value="RAK67040.1"/>
    <property type="molecule type" value="Genomic_DNA"/>
</dbReference>
<gene>
    <name evidence="12" type="ORF">DLM85_12645</name>
</gene>
<evidence type="ECO:0000256" key="5">
    <source>
        <dbReference type="ARBA" id="ARBA00022519"/>
    </source>
</evidence>
<feature type="chain" id="PRO_5016260585" description="TonB C-terminal domain-containing protein" evidence="10">
    <location>
        <begin position="20"/>
        <end position="313"/>
    </location>
</feature>
<dbReference type="RefSeq" id="WP_111478461.1">
    <property type="nucleotide sequence ID" value="NZ_QHKM01000003.1"/>
</dbReference>
<evidence type="ECO:0000313" key="12">
    <source>
        <dbReference type="EMBL" id="RAK67040.1"/>
    </source>
</evidence>
<dbReference type="Pfam" id="PF07661">
    <property type="entry name" value="MORN_2"/>
    <property type="match status" value="2"/>
</dbReference>
<evidence type="ECO:0000256" key="1">
    <source>
        <dbReference type="ARBA" id="ARBA00004383"/>
    </source>
</evidence>
<keyword evidence="10" id="KW-0732">Signal</keyword>
<dbReference type="GO" id="GO:0031992">
    <property type="term" value="F:energy transducer activity"/>
    <property type="evidence" value="ECO:0007669"/>
    <property type="project" value="InterPro"/>
</dbReference>
<dbReference type="PANTHER" id="PTHR33446:SF2">
    <property type="entry name" value="PROTEIN TONB"/>
    <property type="match status" value="1"/>
</dbReference>
<evidence type="ECO:0000256" key="9">
    <source>
        <dbReference type="ARBA" id="ARBA00023136"/>
    </source>
</evidence>
<dbReference type="PANTHER" id="PTHR33446">
    <property type="entry name" value="PROTEIN TONB-RELATED"/>
    <property type="match status" value="1"/>
</dbReference>
<name>A0A328BIC8_9BACT</name>
<evidence type="ECO:0000256" key="6">
    <source>
        <dbReference type="ARBA" id="ARBA00022692"/>
    </source>
</evidence>
<keyword evidence="7" id="KW-0653">Protein transport</keyword>
<keyword evidence="9" id="KW-0472">Membrane</keyword>
<keyword evidence="4" id="KW-1003">Cell membrane</keyword>
<feature type="signal peptide" evidence="10">
    <location>
        <begin position="1"/>
        <end position="19"/>
    </location>
</feature>
<organism evidence="12 13">
    <name type="scientific">Hymenobacter edaphi</name>
    <dbReference type="NCBI Taxonomy" id="2211146"/>
    <lineage>
        <taxon>Bacteria</taxon>
        <taxon>Pseudomonadati</taxon>
        <taxon>Bacteroidota</taxon>
        <taxon>Cytophagia</taxon>
        <taxon>Cytophagales</taxon>
        <taxon>Hymenobacteraceae</taxon>
        <taxon>Hymenobacter</taxon>
    </lineage>
</organism>
<dbReference type="PRINTS" id="PR01374">
    <property type="entry name" value="TONBPROTEIN"/>
</dbReference>
<dbReference type="GO" id="GO:0098797">
    <property type="term" value="C:plasma membrane protein complex"/>
    <property type="evidence" value="ECO:0007669"/>
    <property type="project" value="TreeGrafter"/>
</dbReference>
<evidence type="ECO:0000256" key="2">
    <source>
        <dbReference type="ARBA" id="ARBA00006555"/>
    </source>
</evidence>
<evidence type="ECO:0000256" key="4">
    <source>
        <dbReference type="ARBA" id="ARBA00022475"/>
    </source>
</evidence>
<keyword evidence="5" id="KW-0997">Cell inner membrane</keyword>
<sequence>MKAWLAVFMVFGGAPAAVAQSLPAVYLNEQNQATVPDSATHYRVVEQHPDGSLYPMREFAMNGTLLLRGFLTSIDPPLRSGTFVGFHPNGAKASQVHFQDDQPEGLYVAWYEDGKVQERGEYHHGERTGRWLSVHRNGQRRSTGNYTSDHPTGEWRYYYSSGQPAAVEVSRAGQPTDLTIYNEDGSRFDGLPLRRQAPEFPGGEVALLDYLARHTNYPREARRKGITGKVYVSYTVGEDGRVGQVRVLRGLSPDADNEAKRVVASLPRFRPGREYNVPTSFTYTVPIYFAPQFSLFGGPKPPPSPPVEARANW</sequence>
<dbReference type="NCBIfam" id="TIGR01352">
    <property type="entry name" value="tonB_Cterm"/>
    <property type="match status" value="1"/>
</dbReference>
<keyword evidence="6" id="KW-0812">Transmembrane</keyword>
<dbReference type="InterPro" id="IPR011652">
    <property type="entry name" value="MORN_2"/>
</dbReference>
<dbReference type="GO" id="GO:0015031">
    <property type="term" value="P:protein transport"/>
    <property type="evidence" value="ECO:0007669"/>
    <property type="project" value="UniProtKB-KW"/>
</dbReference>
<dbReference type="Pfam" id="PF03544">
    <property type="entry name" value="TonB_C"/>
    <property type="match status" value="1"/>
</dbReference>
<dbReference type="Gene3D" id="3.90.930.1">
    <property type="match status" value="1"/>
</dbReference>
<evidence type="ECO:0000259" key="11">
    <source>
        <dbReference type="PROSITE" id="PS52015"/>
    </source>
</evidence>
<dbReference type="GO" id="GO:0015891">
    <property type="term" value="P:siderophore transport"/>
    <property type="evidence" value="ECO:0007669"/>
    <property type="project" value="InterPro"/>
</dbReference>
<keyword evidence="3" id="KW-0813">Transport</keyword>
<dbReference type="SUPFAM" id="SSF74653">
    <property type="entry name" value="TolA/TonB C-terminal domain"/>
    <property type="match status" value="1"/>
</dbReference>
<dbReference type="InterPro" id="IPR006260">
    <property type="entry name" value="TonB/TolA_C"/>
</dbReference>
<dbReference type="PROSITE" id="PS52015">
    <property type="entry name" value="TONB_CTD"/>
    <property type="match status" value="1"/>
</dbReference>
<dbReference type="GO" id="GO:0030288">
    <property type="term" value="C:outer membrane-bounded periplasmic space"/>
    <property type="evidence" value="ECO:0007669"/>
    <property type="project" value="InterPro"/>
</dbReference>
<reference evidence="13" key="1">
    <citation type="submission" date="2018-05" db="EMBL/GenBank/DDBJ databases">
        <authorList>
            <person name="Nie L."/>
        </authorList>
    </citation>
    <scope>NUCLEOTIDE SEQUENCE [LARGE SCALE GENOMIC DNA]</scope>
    <source>
        <strain evidence="13">NL</strain>
    </source>
</reference>
<feature type="domain" description="TonB C-terminal" evidence="11">
    <location>
        <begin position="202"/>
        <end position="298"/>
    </location>
</feature>
<dbReference type="Gene3D" id="3.30.1150.10">
    <property type="match status" value="1"/>
</dbReference>
<comment type="similarity">
    <text evidence="2">Belongs to the TonB family.</text>
</comment>
<proteinExistence type="inferred from homology"/>
<keyword evidence="13" id="KW-1185">Reference proteome</keyword>
<evidence type="ECO:0000256" key="10">
    <source>
        <dbReference type="SAM" id="SignalP"/>
    </source>
</evidence>
<dbReference type="InterPro" id="IPR037682">
    <property type="entry name" value="TonB_C"/>
</dbReference>
<dbReference type="InterPro" id="IPR051045">
    <property type="entry name" value="TonB-dependent_transducer"/>
</dbReference>